<name>A0A542E3Y4_9MICO</name>
<comment type="caution">
    <text evidence="2">The sequence shown here is derived from an EMBL/GenBank/DDBJ whole genome shotgun (WGS) entry which is preliminary data.</text>
</comment>
<protein>
    <submittedName>
        <fullName evidence="2">TfoX-like protein</fullName>
    </submittedName>
</protein>
<proteinExistence type="predicted"/>
<dbReference type="RefSeq" id="WP_141849327.1">
    <property type="nucleotide sequence ID" value="NZ_BAAAPR010000001.1"/>
</dbReference>
<sequence>MTYDALLADRVRACLGGSPHDERAMFGGLAFLVGGHMAVAAGGGGGLLVRCDPVDLPEHGATDGVAPMVMRGRPMTGWLHVAAEAVEDDDALRHWVDVGLAYVAGLPAKR</sequence>
<dbReference type="EMBL" id="VFMN01000001">
    <property type="protein sequence ID" value="TQJ10052.1"/>
    <property type="molecule type" value="Genomic_DNA"/>
</dbReference>
<dbReference type="SUPFAM" id="SSF159894">
    <property type="entry name" value="YgaC/TfoX-N like"/>
    <property type="match status" value="1"/>
</dbReference>
<keyword evidence="3" id="KW-1185">Reference proteome</keyword>
<dbReference type="Proteomes" id="UP000317893">
    <property type="component" value="Unassembled WGS sequence"/>
</dbReference>
<dbReference type="Pfam" id="PF04993">
    <property type="entry name" value="TfoX_N"/>
    <property type="match status" value="1"/>
</dbReference>
<accession>A0A542E3Y4</accession>
<dbReference type="InterPro" id="IPR007076">
    <property type="entry name" value="TfoX_N"/>
</dbReference>
<evidence type="ECO:0000313" key="2">
    <source>
        <dbReference type="EMBL" id="TQJ10052.1"/>
    </source>
</evidence>
<evidence type="ECO:0000259" key="1">
    <source>
        <dbReference type="Pfam" id="PF04993"/>
    </source>
</evidence>
<evidence type="ECO:0000313" key="3">
    <source>
        <dbReference type="Proteomes" id="UP000317893"/>
    </source>
</evidence>
<dbReference type="OrthoDB" id="214902at2"/>
<reference evidence="2 3" key="1">
    <citation type="submission" date="2019-06" db="EMBL/GenBank/DDBJ databases">
        <title>Sequencing the genomes of 1000 actinobacteria strains.</title>
        <authorList>
            <person name="Klenk H.-P."/>
        </authorList>
    </citation>
    <scope>NUCLEOTIDE SEQUENCE [LARGE SCALE GENOMIC DNA]</scope>
    <source>
        <strain evidence="2 3">DSM 18607</strain>
    </source>
</reference>
<organism evidence="2 3">
    <name type="scientific">Lapillicoccus jejuensis</name>
    <dbReference type="NCBI Taxonomy" id="402171"/>
    <lineage>
        <taxon>Bacteria</taxon>
        <taxon>Bacillati</taxon>
        <taxon>Actinomycetota</taxon>
        <taxon>Actinomycetes</taxon>
        <taxon>Micrococcales</taxon>
        <taxon>Intrasporangiaceae</taxon>
        <taxon>Lapillicoccus</taxon>
    </lineage>
</organism>
<dbReference type="Gene3D" id="3.30.1460.30">
    <property type="entry name" value="YgaC/TfoX-N like chaperone"/>
    <property type="match status" value="1"/>
</dbReference>
<dbReference type="AlphaFoldDB" id="A0A542E3Y4"/>
<gene>
    <name evidence="2" type="ORF">FB458_3170</name>
</gene>
<feature type="domain" description="TfoX N-terminal" evidence="1">
    <location>
        <begin position="21"/>
        <end position="100"/>
    </location>
</feature>